<evidence type="ECO:0000313" key="1">
    <source>
        <dbReference type="EMBL" id="MFC7419539.1"/>
    </source>
</evidence>
<gene>
    <name evidence="1" type="ORF">ACFQNF_06565</name>
</gene>
<keyword evidence="2" id="KW-1185">Reference proteome</keyword>
<name>A0ABW2QVL9_9NEIS</name>
<comment type="caution">
    <text evidence="1">The sequence shown here is derived from an EMBL/GenBank/DDBJ whole genome shotgun (WGS) entry which is preliminary data.</text>
</comment>
<dbReference type="EMBL" id="JBHTBQ010000011">
    <property type="protein sequence ID" value="MFC7419539.1"/>
    <property type="molecule type" value="Genomic_DNA"/>
</dbReference>
<protein>
    <submittedName>
        <fullName evidence="1">Uncharacterized protein</fullName>
    </submittedName>
</protein>
<dbReference type="Proteomes" id="UP001596473">
    <property type="component" value="Unassembled WGS sequence"/>
</dbReference>
<dbReference type="RefSeq" id="WP_380187079.1">
    <property type="nucleotide sequence ID" value="NZ_JBHTBQ010000011.1"/>
</dbReference>
<accession>A0ABW2QVL9</accession>
<evidence type="ECO:0000313" key="2">
    <source>
        <dbReference type="Proteomes" id="UP001596473"/>
    </source>
</evidence>
<sequence length="289" mass="33044">MKKMEIHMDGGMLSSAHEVSARTLGKILTSTQRAVDKTIYNQKHGSLEKYSQLKAAELHEADFIVEKFKAGSLIIPLKQKMDNGNDIPSLLKGHLNEYYLKSKVQFNKEVAQIDLTLKLDTYTSRTRSTLTSNETIEKTKEKENIEYSNYAITKEFSDLLSIVRAKKCNDEAFVEIKFNSDYIMTFRKFESNNLQEIIATTGAGTPLIYEGYVTSLGESKNQQFPFQMKIRRKHSDKEFSVHIRSHADAQECNRFNTRDVLLKFWGSPLIKGNSADPIRGDVFFLNFIG</sequence>
<proteinExistence type="predicted"/>
<reference evidence="2" key="1">
    <citation type="journal article" date="2019" name="Int. J. Syst. Evol. Microbiol.">
        <title>The Global Catalogue of Microorganisms (GCM) 10K type strain sequencing project: providing services to taxonomists for standard genome sequencing and annotation.</title>
        <authorList>
            <consortium name="The Broad Institute Genomics Platform"/>
            <consortium name="The Broad Institute Genome Sequencing Center for Infectious Disease"/>
            <person name="Wu L."/>
            <person name="Ma J."/>
        </authorList>
    </citation>
    <scope>NUCLEOTIDE SEQUENCE [LARGE SCALE GENOMIC DNA]</scope>
    <source>
        <strain evidence="2">CCUG 62945</strain>
    </source>
</reference>
<organism evidence="1 2">
    <name type="scientific">Iodobacter arcticus</name>
    <dbReference type="NCBI Taxonomy" id="590593"/>
    <lineage>
        <taxon>Bacteria</taxon>
        <taxon>Pseudomonadati</taxon>
        <taxon>Pseudomonadota</taxon>
        <taxon>Betaproteobacteria</taxon>
        <taxon>Neisseriales</taxon>
        <taxon>Chitinibacteraceae</taxon>
        <taxon>Iodobacter</taxon>
    </lineage>
</organism>